<dbReference type="PANTHER" id="PTHR31332:SF0">
    <property type="entry name" value="7-HYDROXYMETHYL CHLOROPHYLL A REDUCTASE, CHLOROPLASTIC"/>
    <property type="match status" value="1"/>
</dbReference>
<name>C1AWF6_RHOOB</name>
<dbReference type="EMBL" id="AP011115">
    <property type="protein sequence ID" value="BAH53729.1"/>
    <property type="molecule type" value="Genomic_DNA"/>
</dbReference>
<protein>
    <recommendedName>
        <fullName evidence="5">Coenzyme F420 hydrogenase</fullName>
    </recommendedName>
</protein>
<dbReference type="InterPro" id="IPR007525">
    <property type="entry name" value="FrhB_FdhB_C"/>
</dbReference>
<evidence type="ECO:0000313" key="4">
    <source>
        <dbReference type="Proteomes" id="UP000002212"/>
    </source>
</evidence>
<dbReference type="PATRIC" id="fig|632772.20.peg.5723"/>
<dbReference type="InterPro" id="IPR007516">
    <property type="entry name" value="Co_F420_Hydgase/DH_bsu_N"/>
</dbReference>
<gene>
    <name evidence="3" type="ordered locus">ROP_54820</name>
</gene>
<dbReference type="OrthoDB" id="3247493at2"/>
<dbReference type="Pfam" id="PF04432">
    <property type="entry name" value="FrhB_FdhB_C"/>
    <property type="match status" value="1"/>
</dbReference>
<sequence length="403" mass="43382">MCPNRLHIEIAEVVRRGNCSGCGACALLDQDVVLELADDGFIRPRIGVSGPSEADPTALTEFRQSCPGVSVQAQNPAGATRHDFLGPVVSIWEAYALDKDIRFRGSSGGTLTALNEWLLASGQIDSVVVAAASESSPEKTESSAVRTRSDIVRATGSRYAPTANAAAADVDNPASAVVGKPCEISALRALAKSRDQRSPLLLSFFCAGVPSQHATNSLIHELGVDDGADLAALRYRGHGWPGDFYVEDTRGNSARTSYDVSWGQHLGPAVQQRCKLCPDGVGESADISAGDFWRADSDGYPDFTDQDGLSVLIARTRRGEEIIRRAAEEGVIAVRAIDPDAVAAVQPFQVVRRATLLGRMVGSRLAGHPTPRYRGFRLRRLSMRSPLRTLRAMAGTFRRARRW</sequence>
<dbReference type="InterPro" id="IPR045220">
    <property type="entry name" value="FRHB/FDHB/HCAR-like"/>
</dbReference>
<accession>C1AWF6</accession>
<dbReference type="GO" id="GO:0090415">
    <property type="term" value="F:7-hydroxymethyl chlorophyll a reductase activity"/>
    <property type="evidence" value="ECO:0007669"/>
    <property type="project" value="TreeGrafter"/>
</dbReference>
<evidence type="ECO:0000259" key="2">
    <source>
        <dbReference type="Pfam" id="PF04432"/>
    </source>
</evidence>
<evidence type="ECO:0000259" key="1">
    <source>
        <dbReference type="Pfam" id="PF04422"/>
    </source>
</evidence>
<dbReference type="GO" id="GO:0033354">
    <property type="term" value="P:chlorophyll cycle"/>
    <property type="evidence" value="ECO:0007669"/>
    <property type="project" value="TreeGrafter"/>
</dbReference>
<proteinExistence type="predicted"/>
<reference evidence="3 4" key="1">
    <citation type="submission" date="2009-03" db="EMBL/GenBank/DDBJ databases">
        <title>Comparison of the complete genome sequences of Rhodococcus erythropolis PR4 and Rhodococcus opacus B4.</title>
        <authorList>
            <person name="Takarada H."/>
            <person name="Sekine M."/>
            <person name="Hosoyama A."/>
            <person name="Yamada R."/>
            <person name="Fujisawa T."/>
            <person name="Omata S."/>
            <person name="Shimizu A."/>
            <person name="Tsukatani N."/>
            <person name="Tanikawa S."/>
            <person name="Fujita N."/>
            <person name="Harayama S."/>
        </authorList>
    </citation>
    <scope>NUCLEOTIDE SEQUENCE [LARGE SCALE GENOMIC DNA]</scope>
    <source>
        <strain evidence="3 4">B4</strain>
    </source>
</reference>
<dbReference type="PANTHER" id="PTHR31332">
    <property type="entry name" value="7-HYDROXYMETHYL CHLOROPHYLL A REDUCTASE, CHLOROPLASTIC"/>
    <property type="match status" value="1"/>
</dbReference>
<dbReference type="HOGENOM" id="CLU_037958_3_1_11"/>
<feature type="domain" description="Coenzyme F420 hydrogenase/dehydrogenase beta subunit N-terminal" evidence="1">
    <location>
        <begin position="92"/>
        <end position="166"/>
    </location>
</feature>
<evidence type="ECO:0000313" key="3">
    <source>
        <dbReference type="EMBL" id="BAH53729.1"/>
    </source>
</evidence>
<feature type="domain" description="Coenzyme F420 hydrogenase/dehydrogenase beta subunit C-terminal" evidence="2">
    <location>
        <begin position="176"/>
        <end position="339"/>
    </location>
</feature>
<evidence type="ECO:0008006" key="5">
    <source>
        <dbReference type="Google" id="ProtNLM"/>
    </source>
</evidence>
<dbReference type="Proteomes" id="UP000002212">
    <property type="component" value="Chromosome"/>
</dbReference>
<dbReference type="STRING" id="632772.ROP_54820"/>
<dbReference type="Pfam" id="PF04422">
    <property type="entry name" value="FrhB_FdhB_N"/>
    <property type="match status" value="1"/>
</dbReference>
<dbReference type="AlphaFoldDB" id="C1AWF6"/>
<dbReference type="KEGG" id="rop:ROP_54820"/>
<organism evidence="3 4">
    <name type="scientific">Rhodococcus opacus (strain B4)</name>
    <dbReference type="NCBI Taxonomy" id="632772"/>
    <lineage>
        <taxon>Bacteria</taxon>
        <taxon>Bacillati</taxon>
        <taxon>Actinomycetota</taxon>
        <taxon>Actinomycetes</taxon>
        <taxon>Mycobacteriales</taxon>
        <taxon>Nocardiaceae</taxon>
        <taxon>Rhodococcus</taxon>
    </lineage>
</organism>